<dbReference type="Proteomes" id="UP000077069">
    <property type="component" value="Unassembled WGS sequence"/>
</dbReference>
<name>A0A177CXP2_9PLEO</name>
<evidence type="ECO:0000313" key="1">
    <source>
        <dbReference type="EMBL" id="OAG11971.1"/>
    </source>
</evidence>
<dbReference type="AlphaFoldDB" id="A0A177CXP2"/>
<keyword evidence="2" id="KW-1185">Reference proteome</keyword>
<dbReference type="EMBL" id="KV441548">
    <property type="protein sequence ID" value="OAG11971.1"/>
    <property type="molecule type" value="Genomic_DNA"/>
</dbReference>
<sequence length="63" mass="7246">MVAARLLQSAFVHLPSTAIDTLLMRSCRSCLGIHAMRIDSYRWCDQQNCTCRLHPLSLNHINY</sequence>
<dbReference type="RefSeq" id="XP_018042336.1">
    <property type="nucleotide sequence ID" value="XM_018186982.1"/>
</dbReference>
<evidence type="ECO:0000313" key="2">
    <source>
        <dbReference type="Proteomes" id="UP000077069"/>
    </source>
</evidence>
<dbReference type="InParanoid" id="A0A177CXP2"/>
<gene>
    <name evidence="1" type="ORF">CC84DRAFT_64091</name>
</gene>
<organism evidence="1 2">
    <name type="scientific">Paraphaeosphaeria sporulosa</name>
    <dbReference type="NCBI Taxonomy" id="1460663"/>
    <lineage>
        <taxon>Eukaryota</taxon>
        <taxon>Fungi</taxon>
        <taxon>Dikarya</taxon>
        <taxon>Ascomycota</taxon>
        <taxon>Pezizomycotina</taxon>
        <taxon>Dothideomycetes</taxon>
        <taxon>Pleosporomycetidae</taxon>
        <taxon>Pleosporales</taxon>
        <taxon>Massarineae</taxon>
        <taxon>Didymosphaeriaceae</taxon>
        <taxon>Paraphaeosphaeria</taxon>
    </lineage>
</organism>
<dbReference type="GeneID" id="28770468"/>
<protein>
    <submittedName>
        <fullName evidence="1">Uncharacterized protein</fullName>
    </submittedName>
</protein>
<accession>A0A177CXP2</accession>
<proteinExistence type="predicted"/>
<reference evidence="1 2" key="1">
    <citation type="submission" date="2016-05" db="EMBL/GenBank/DDBJ databases">
        <title>Comparative analysis of secretome profiles of manganese(II)-oxidizing ascomycete fungi.</title>
        <authorList>
            <consortium name="DOE Joint Genome Institute"/>
            <person name="Zeiner C.A."/>
            <person name="Purvine S.O."/>
            <person name="Zink E.M."/>
            <person name="Wu S."/>
            <person name="Pasa-Tolic L."/>
            <person name="Chaput D.L."/>
            <person name="Haridas S."/>
            <person name="Grigoriev I.V."/>
            <person name="Santelli C.M."/>
            <person name="Hansel C.M."/>
        </authorList>
    </citation>
    <scope>NUCLEOTIDE SEQUENCE [LARGE SCALE GENOMIC DNA]</scope>
    <source>
        <strain evidence="1 2">AP3s5-JAC2a</strain>
    </source>
</reference>